<dbReference type="AlphaFoldDB" id="A0A5D4KAC5"/>
<gene>
    <name evidence="2" type="ORF">FZC79_15830</name>
</gene>
<feature type="compositionally biased region" description="Polar residues" evidence="1">
    <location>
        <begin position="30"/>
        <end position="39"/>
    </location>
</feature>
<name>A0A5D4KAC5_9BACI</name>
<accession>A0A5D4KAC5</accession>
<dbReference type="EMBL" id="VTEH01000014">
    <property type="protein sequence ID" value="TYR74102.1"/>
    <property type="molecule type" value="Genomic_DNA"/>
</dbReference>
<evidence type="ECO:0000313" key="2">
    <source>
        <dbReference type="EMBL" id="TYR74102.1"/>
    </source>
</evidence>
<organism evidence="2 3">
    <name type="scientific">Rossellomorea vietnamensis</name>
    <dbReference type="NCBI Taxonomy" id="218284"/>
    <lineage>
        <taxon>Bacteria</taxon>
        <taxon>Bacillati</taxon>
        <taxon>Bacillota</taxon>
        <taxon>Bacilli</taxon>
        <taxon>Bacillales</taxon>
        <taxon>Bacillaceae</taxon>
        <taxon>Rossellomorea</taxon>
    </lineage>
</organism>
<evidence type="ECO:0000256" key="1">
    <source>
        <dbReference type="SAM" id="MobiDB-lite"/>
    </source>
</evidence>
<feature type="compositionally biased region" description="Polar residues" evidence="1">
    <location>
        <begin position="46"/>
        <end position="55"/>
    </location>
</feature>
<proteinExistence type="predicted"/>
<comment type="caution">
    <text evidence="2">The sequence shown here is derived from an EMBL/GenBank/DDBJ whole genome shotgun (WGS) entry which is preliminary data.</text>
</comment>
<sequence length="64" mass="7209">MNQNENTQQDQKKVSLQEAMKQQLERKKQAQGNGKQQSGGFAGNQRMKSQQSKKASVTRRKMGG</sequence>
<dbReference type="Proteomes" id="UP000323317">
    <property type="component" value="Unassembled WGS sequence"/>
</dbReference>
<protein>
    <submittedName>
        <fullName evidence="2">Uncharacterized protein</fullName>
    </submittedName>
</protein>
<evidence type="ECO:0000313" key="3">
    <source>
        <dbReference type="Proteomes" id="UP000323317"/>
    </source>
</evidence>
<reference evidence="2 3" key="1">
    <citation type="submission" date="2019-08" db="EMBL/GenBank/DDBJ databases">
        <title>Bacillus genomes from the desert of Cuatro Cienegas, Coahuila.</title>
        <authorList>
            <person name="Olmedo-Alvarez G."/>
        </authorList>
    </citation>
    <scope>NUCLEOTIDE SEQUENCE [LARGE SCALE GENOMIC DNA]</scope>
    <source>
        <strain evidence="2 3">CH40_1T</strain>
    </source>
</reference>
<feature type="region of interest" description="Disordered" evidence="1">
    <location>
        <begin position="1"/>
        <end position="64"/>
    </location>
</feature>